<evidence type="ECO:0000259" key="2">
    <source>
        <dbReference type="PROSITE" id="PS51880"/>
    </source>
</evidence>
<protein>
    <submittedName>
        <fullName evidence="3">GTP-binding like protein</fullName>
    </submittedName>
</protein>
<dbReference type="PANTHER" id="PTHR43127">
    <property type="entry name" value="DEVELOPMENTALLY-REGULATED GTP-BINDING PROTEIN 2"/>
    <property type="match status" value="1"/>
</dbReference>
<comment type="caution">
    <text evidence="3">The sequence shown here is derived from an EMBL/GenBank/DDBJ whole genome shotgun (WGS) entry which is preliminary data.</text>
</comment>
<evidence type="ECO:0000313" key="4">
    <source>
        <dbReference type="Proteomes" id="UP000815325"/>
    </source>
</evidence>
<dbReference type="Gene3D" id="3.10.20.30">
    <property type="match status" value="1"/>
</dbReference>
<proteinExistence type="predicted"/>
<sequence length="154" mass="17230">MCSLEEVDEIAHKPNSIPISCSDPPLNLDGLLERIWDMMALVRIYTKKTGSRPDFGDPVVLSNDRAGTTVESLCKQIHKDMVDELNYALVWGTSSKHYPQRVGLGHRLDDEDVVQLVKKKVKTGEEGKGRFKGVGDNKKPDRIADREKKAALKT</sequence>
<dbReference type="SUPFAM" id="SSF81271">
    <property type="entry name" value="TGS-like"/>
    <property type="match status" value="1"/>
</dbReference>
<dbReference type="InterPro" id="IPR012675">
    <property type="entry name" value="Beta-grasp_dom_sf"/>
</dbReference>
<feature type="region of interest" description="Disordered" evidence="1">
    <location>
        <begin position="126"/>
        <end position="154"/>
    </location>
</feature>
<dbReference type="InterPro" id="IPR045001">
    <property type="entry name" value="DRG"/>
</dbReference>
<organism evidence="3 4">
    <name type="scientific">Dunaliella salina</name>
    <name type="common">Green alga</name>
    <name type="synonym">Protococcus salinus</name>
    <dbReference type="NCBI Taxonomy" id="3046"/>
    <lineage>
        <taxon>Eukaryota</taxon>
        <taxon>Viridiplantae</taxon>
        <taxon>Chlorophyta</taxon>
        <taxon>core chlorophytes</taxon>
        <taxon>Chlorophyceae</taxon>
        <taxon>CS clade</taxon>
        <taxon>Chlamydomonadales</taxon>
        <taxon>Dunaliellaceae</taxon>
        <taxon>Dunaliella</taxon>
    </lineage>
</organism>
<dbReference type="InterPro" id="IPR012676">
    <property type="entry name" value="TGS-like"/>
</dbReference>
<accession>A0ABQ7GBF9</accession>
<keyword evidence="4" id="KW-1185">Reference proteome</keyword>
<name>A0ABQ7GBF9_DUNSA</name>
<reference evidence="3" key="1">
    <citation type="submission" date="2017-08" db="EMBL/GenBank/DDBJ databases">
        <authorList>
            <person name="Polle J.E."/>
            <person name="Barry K."/>
            <person name="Cushman J."/>
            <person name="Schmutz J."/>
            <person name="Tran D."/>
            <person name="Hathwaick L.T."/>
            <person name="Yim W.C."/>
            <person name="Jenkins J."/>
            <person name="Mckie-Krisberg Z.M."/>
            <person name="Prochnik S."/>
            <person name="Lindquist E."/>
            <person name="Dockter R.B."/>
            <person name="Adam C."/>
            <person name="Molina H."/>
            <person name="Bunkerborg J."/>
            <person name="Jin E."/>
            <person name="Buchheim M."/>
            <person name="Magnuson J."/>
        </authorList>
    </citation>
    <scope>NUCLEOTIDE SEQUENCE</scope>
    <source>
        <strain evidence="3">CCAP 19/18</strain>
    </source>
</reference>
<evidence type="ECO:0000256" key="1">
    <source>
        <dbReference type="SAM" id="MobiDB-lite"/>
    </source>
</evidence>
<dbReference type="Proteomes" id="UP000815325">
    <property type="component" value="Unassembled WGS sequence"/>
</dbReference>
<dbReference type="PROSITE" id="PS51880">
    <property type="entry name" value="TGS"/>
    <property type="match status" value="1"/>
</dbReference>
<feature type="domain" description="TGS" evidence="2">
    <location>
        <begin position="40"/>
        <end position="118"/>
    </location>
</feature>
<dbReference type="InterPro" id="IPR004095">
    <property type="entry name" value="TGS"/>
</dbReference>
<evidence type="ECO:0000313" key="3">
    <source>
        <dbReference type="EMBL" id="KAF5831935.1"/>
    </source>
</evidence>
<dbReference type="Pfam" id="PF02824">
    <property type="entry name" value="TGS"/>
    <property type="match status" value="1"/>
</dbReference>
<gene>
    <name evidence="3" type="ORF">DUNSADRAFT_12368</name>
</gene>
<dbReference type="EMBL" id="MU069910">
    <property type="protein sequence ID" value="KAF5831935.1"/>
    <property type="molecule type" value="Genomic_DNA"/>
</dbReference>